<dbReference type="EMBL" id="CP032452">
    <property type="protein sequence ID" value="QEZ69514.1"/>
    <property type="molecule type" value="Genomic_DNA"/>
</dbReference>
<evidence type="ECO:0000313" key="6">
    <source>
        <dbReference type="Proteomes" id="UP000573963"/>
    </source>
</evidence>
<evidence type="ECO:0000256" key="1">
    <source>
        <dbReference type="SAM" id="Coils"/>
    </source>
</evidence>
<dbReference type="InterPro" id="IPR024623">
    <property type="entry name" value="YtxH"/>
</dbReference>
<accession>A0A5P3XGL7</accession>
<dbReference type="EMBL" id="CP032452">
    <property type="protein sequence ID" value="QEZ69640.1"/>
    <property type="molecule type" value="Genomic_DNA"/>
</dbReference>
<reference evidence="2 6" key="2">
    <citation type="submission" date="2020-04" db="EMBL/GenBank/DDBJ databases">
        <authorList>
            <person name="Hitch T.C.A."/>
            <person name="Wylensek D."/>
            <person name="Clavel T."/>
        </authorList>
    </citation>
    <scope>NUCLEOTIDE SEQUENCE [LARGE SCALE GENOMIC DNA]</scope>
    <source>
        <strain evidence="2 6">Med78_4-601-WT-2</strain>
    </source>
</reference>
<dbReference type="PANTHER" id="PTHR35792">
    <property type="entry name" value="GENERAL STRESS PROTEIN"/>
    <property type="match status" value="1"/>
</dbReference>
<organism evidence="3 5">
    <name type="scientific">Paraclostridium bifermentans</name>
    <name type="common">Clostridium bifermentans</name>
    <dbReference type="NCBI Taxonomy" id="1490"/>
    <lineage>
        <taxon>Bacteria</taxon>
        <taxon>Bacillati</taxon>
        <taxon>Bacillota</taxon>
        <taxon>Clostridia</taxon>
        <taxon>Peptostreptococcales</taxon>
        <taxon>Peptostreptococcaceae</taxon>
        <taxon>Paraclostridium</taxon>
    </lineage>
</organism>
<protein>
    <submittedName>
        <fullName evidence="3">YtxH domain-containing protein</fullName>
    </submittedName>
</protein>
<dbReference type="InterPro" id="IPR052928">
    <property type="entry name" value="Desiccation-related_membrane"/>
</dbReference>
<dbReference type="Proteomes" id="UP000573963">
    <property type="component" value="Unassembled WGS sequence"/>
</dbReference>
<evidence type="ECO:0000313" key="2">
    <source>
        <dbReference type="EMBL" id="NME10506.1"/>
    </source>
</evidence>
<evidence type="ECO:0000313" key="5">
    <source>
        <dbReference type="Proteomes" id="UP000326961"/>
    </source>
</evidence>
<dbReference type="AlphaFoldDB" id="A0A5P3XGL7"/>
<evidence type="ECO:0000313" key="4">
    <source>
        <dbReference type="EMBL" id="QEZ69640.1"/>
    </source>
</evidence>
<dbReference type="RefSeq" id="WP_035117604.1">
    <property type="nucleotide sequence ID" value="NZ_BROK01000134.1"/>
</dbReference>
<dbReference type="Proteomes" id="UP000326961">
    <property type="component" value="Chromosome"/>
</dbReference>
<gene>
    <name evidence="3" type="ORF">D4A35_11695</name>
    <name evidence="4" type="ORF">D4A35_12390</name>
    <name evidence="2" type="ORF">HF875_13300</name>
</gene>
<feature type="coiled-coil region" evidence="1">
    <location>
        <begin position="89"/>
        <end position="123"/>
    </location>
</feature>
<dbReference type="EMBL" id="JABAFD010000009">
    <property type="protein sequence ID" value="NME10506.1"/>
    <property type="molecule type" value="Genomic_DNA"/>
</dbReference>
<sequence>MSLAKKIEQKRRAKKVAERNKKMKIATVGVAAGVTAGALGGILLAPKSGKETRLDLKDKSQKVATTVNEKSQQAKVKVNEKLNNGKANFQESKNKIKEYLQSKKNLNENEEIENEDVIKLEQSETQGA</sequence>
<dbReference type="PANTHER" id="PTHR35792:SF2">
    <property type="entry name" value="GENERAL STRESS PROTEIN"/>
    <property type="match status" value="1"/>
</dbReference>
<dbReference type="Pfam" id="PF12732">
    <property type="entry name" value="YtxH"/>
    <property type="match status" value="1"/>
</dbReference>
<name>A0A5P3XGL7_PARBF</name>
<evidence type="ECO:0000313" key="3">
    <source>
        <dbReference type="EMBL" id="QEZ69514.1"/>
    </source>
</evidence>
<keyword evidence="1" id="KW-0175">Coiled coil</keyword>
<reference evidence="3 5" key="1">
    <citation type="submission" date="2018-09" db="EMBL/GenBank/DDBJ databases">
        <title>A clostridial neurotoxin that targets Anopheles mosquitoes.</title>
        <authorList>
            <person name="Contreras E."/>
            <person name="Masuyer G."/>
            <person name="Qureshi N."/>
            <person name="Chawla S."/>
            <person name="Lim H.L."/>
            <person name="Chen J."/>
            <person name="Stenmark P."/>
            <person name="Gill S."/>
        </authorList>
    </citation>
    <scope>NUCLEOTIDE SEQUENCE [LARGE SCALE GENOMIC DNA]</scope>
    <source>
        <strain evidence="3 5">Cbm</strain>
    </source>
</reference>
<proteinExistence type="predicted"/>